<dbReference type="EMBL" id="GBXM01054789">
    <property type="protein sequence ID" value="JAH53788.1"/>
    <property type="molecule type" value="Transcribed_RNA"/>
</dbReference>
<proteinExistence type="predicted"/>
<accession>A0A0E9TM39</accession>
<organism evidence="1">
    <name type="scientific">Anguilla anguilla</name>
    <name type="common">European freshwater eel</name>
    <name type="synonym">Muraena anguilla</name>
    <dbReference type="NCBI Taxonomy" id="7936"/>
    <lineage>
        <taxon>Eukaryota</taxon>
        <taxon>Metazoa</taxon>
        <taxon>Chordata</taxon>
        <taxon>Craniata</taxon>
        <taxon>Vertebrata</taxon>
        <taxon>Euteleostomi</taxon>
        <taxon>Actinopterygii</taxon>
        <taxon>Neopterygii</taxon>
        <taxon>Teleostei</taxon>
        <taxon>Anguilliformes</taxon>
        <taxon>Anguillidae</taxon>
        <taxon>Anguilla</taxon>
    </lineage>
</organism>
<reference evidence="1" key="2">
    <citation type="journal article" date="2015" name="Fish Shellfish Immunol.">
        <title>Early steps in the European eel (Anguilla anguilla)-Vibrio vulnificus interaction in the gills: Role of the RtxA13 toxin.</title>
        <authorList>
            <person name="Callol A."/>
            <person name="Pajuelo D."/>
            <person name="Ebbesson L."/>
            <person name="Teles M."/>
            <person name="MacKenzie S."/>
            <person name="Amaro C."/>
        </authorList>
    </citation>
    <scope>NUCLEOTIDE SEQUENCE</scope>
</reference>
<sequence>MFTLDDITIIYLNIHMEGPLFLNNKQNRENFSS</sequence>
<evidence type="ECO:0000313" key="1">
    <source>
        <dbReference type="EMBL" id="JAH53788.1"/>
    </source>
</evidence>
<reference evidence="1" key="1">
    <citation type="submission" date="2014-11" db="EMBL/GenBank/DDBJ databases">
        <authorList>
            <person name="Amaro Gonzalez C."/>
        </authorList>
    </citation>
    <scope>NUCLEOTIDE SEQUENCE</scope>
</reference>
<dbReference type="AlphaFoldDB" id="A0A0E9TM39"/>
<protein>
    <submittedName>
        <fullName evidence="1">Uncharacterized protein</fullName>
    </submittedName>
</protein>
<name>A0A0E9TM39_ANGAN</name>